<evidence type="ECO:0000313" key="1">
    <source>
        <dbReference type="EMBL" id="KAK6335123.1"/>
    </source>
</evidence>
<comment type="caution">
    <text evidence="1">The sequence shown here is derived from an EMBL/GenBank/DDBJ whole genome shotgun (WGS) entry which is preliminary data.</text>
</comment>
<dbReference type="AlphaFoldDB" id="A0AAN8MS55"/>
<evidence type="ECO:0000313" key="2">
    <source>
        <dbReference type="Proteomes" id="UP001313282"/>
    </source>
</evidence>
<protein>
    <submittedName>
        <fullName evidence="1">Uncharacterized protein</fullName>
    </submittedName>
</protein>
<proteinExistence type="predicted"/>
<name>A0AAN8MS55_9PEZI</name>
<reference evidence="1 2" key="1">
    <citation type="submission" date="2019-10" db="EMBL/GenBank/DDBJ databases">
        <authorList>
            <person name="Palmer J.M."/>
        </authorList>
    </citation>
    <scope>NUCLEOTIDE SEQUENCE [LARGE SCALE GENOMIC DNA]</scope>
    <source>
        <strain evidence="1 2">TWF718</strain>
    </source>
</reference>
<dbReference type="Proteomes" id="UP001313282">
    <property type="component" value="Unassembled WGS sequence"/>
</dbReference>
<organism evidence="1 2">
    <name type="scientific">Orbilia javanica</name>
    <dbReference type="NCBI Taxonomy" id="47235"/>
    <lineage>
        <taxon>Eukaryota</taxon>
        <taxon>Fungi</taxon>
        <taxon>Dikarya</taxon>
        <taxon>Ascomycota</taxon>
        <taxon>Pezizomycotina</taxon>
        <taxon>Orbiliomycetes</taxon>
        <taxon>Orbiliales</taxon>
        <taxon>Orbiliaceae</taxon>
        <taxon>Orbilia</taxon>
    </lineage>
</organism>
<accession>A0AAN8MS55</accession>
<gene>
    <name evidence="1" type="ORF">TWF718_010561</name>
</gene>
<sequence>MREKGLLNGIRYSGKLEYVVYGAIEESAIIHDFTLDEFMQLVDTDYQMQKVLGSSILFNRGYRKSLTKLKIICQTIIIRRWSCEHIVNTVFRFVFGRQTDHPLSEVFKDNFAIDWELDARME</sequence>
<dbReference type="EMBL" id="JAVHNR010000008">
    <property type="protein sequence ID" value="KAK6335123.1"/>
    <property type="molecule type" value="Genomic_DNA"/>
</dbReference>
<keyword evidence="2" id="KW-1185">Reference proteome</keyword>